<reference evidence="1 2" key="1">
    <citation type="journal article" date="2021" name="Front. Genet.">
        <title>Chromosome-Level Genome Assembly Reveals Significant Gene Expansion in the Toll and IMD Signaling Pathways of Dendrolimus kikuchii.</title>
        <authorList>
            <person name="Zhou J."/>
            <person name="Wu P."/>
            <person name="Xiong Z."/>
            <person name="Liu N."/>
            <person name="Zhao N."/>
            <person name="Ji M."/>
            <person name="Qiu Y."/>
            <person name="Yang B."/>
        </authorList>
    </citation>
    <scope>NUCLEOTIDE SEQUENCE [LARGE SCALE GENOMIC DNA]</scope>
    <source>
        <strain evidence="1">Ann1</strain>
    </source>
</reference>
<dbReference type="Proteomes" id="UP000824533">
    <property type="component" value="Linkage Group LG01"/>
</dbReference>
<sequence>MLYTTGAGQTTESKQNLLIIFPVFLQWWQWLVQINNIDDFWLAQPTYIIAQAGYILAGLVTLLHAFNKGGRWPYFWLGTVLHGLYSDNFWHFVLPEYDNFWHSQTPVMLLGGRLPLHIILLYPAFMYHAAYAVYRLNLPKYAEPFAVGLLTILIDIPYDIVSVKFVHWTWHDTDPNIYDRHYWVPWNSYYFHATFAASFYYTFHASRKYFSPQVDQWTSANKKSEWISVAMATLLGMPGGVLMFIPIYHTLHDSFGIHSEVTFFLLFSIYAVFVLHGLLCLRENPKNKLHVFDYILIFQLAIHYIIYWTFVVFFNPENERSLGLHEPIGPCHEMITLTTPFGHKLSKRKYLCLEQYEEAYFDFHCVDQMPPIDNNWYLICGTKFENRAEYITILSTILFGAAVIFYGIYFQRAQVVEPQKALNKKKTK</sequence>
<protein>
    <submittedName>
        <fullName evidence="1">Uncharacterized protein</fullName>
    </submittedName>
</protein>
<dbReference type="EMBL" id="CM034387">
    <property type="protein sequence ID" value="KAJ0183795.1"/>
    <property type="molecule type" value="Genomic_DNA"/>
</dbReference>
<accession>A0ACC1DIR0</accession>
<gene>
    <name evidence="1" type="ORF">K1T71_000218</name>
</gene>
<proteinExistence type="predicted"/>
<organism evidence="1 2">
    <name type="scientific">Dendrolimus kikuchii</name>
    <dbReference type="NCBI Taxonomy" id="765133"/>
    <lineage>
        <taxon>Eukaryota</taxon>
        <taxon>Metazoa</taxon>
        <taxon>Ecdysozoa</taxon>
        <taxon>Arthropoda</taxon>
        <taxon>Hexapoda</taxon>
        <taxon>Insecta</taxon>
        <taxon>Pterygota</taxon>
        <taxon>Neoptera</taxon>
        <taxon>Endopterygota</taxon>
        <taxon>Lepidoptera</taxon>
        <taxon>Glossata</taxon>
        <taxon>Ditrysia</taxon>
        <taxon>Bombycoidea</taxon>
        <taxon>Lasiocampidae</taxon>
        <taxon>Dendrolimus</taxon>
    </lineage>
</organism>
<name>A0ACC1DIR0_9NEOP</name>
<keyword evidence="2" id="KW-1185">Reference proteome</keyword>
<comment type="caution">
    <text evidence="1">The sequence shown here is derived from an EMBL/GenBank/DDBJ whole genome shotgun (WGS) entry which is preliminary data.</text>
</comment>
<evidence type="ECO:0000313" key="2">
    <source>
        <dbReference type="Proteomes" id="UP000824533"/>
    </source>
</evidence>
<evidence type="ECO:0000313" key="1">
    <source>
        <dbReference type="EMBL" id="KAJ0183795.1"/>
    </source>
</evidence>